<proteinExistence type="predicted"/>
<protein>
    <submittedName>
        <fullName evidence="1">Uncharacterized protein</fullName>
    </submittedName>
</protein>
<dbReference type="RefSeq" id="WP_171367208.1">
    <property type="nucleotide sequence ID" value="NZ_VTXW01000004.1"/>
</dbReference>
<dbReference type="EMBL" id="VTXW01000004">
    <property type="protein sequence ID" value="NOH33086.1"/>
    <property type="molecule type" value="Genomic_DNA"/>
</dbReference>
<evidence type="ECO:0000313" key="1">
    <source>
        <dbReference type="EMBL" id="NOH33086.1"/>
    </source>
</evidence>
<organism evidence="1 2">
    <name type="scientific">Vibrio chagasii</name>
    <dbReference type="NCBI Taxonomy" id="170679"/>
    <lineage>
        <taxon>Bacteria</taxon>
        <taxon>Pseudomonadati</taxon>
        <taxon>Pseudomonadota</taxon>
        <taxon>Gammaproteobacteria</taxon>
        <taxon>Vibrionales</taxon>
        <taxon>Vibrionaceae</taxon>
        <taxon>Vibrio</taxon>
    </lineage>
</organism>
<dbReference type="AlphaFoldDB" id="A0A7Y4DR58"/>
<gene>
    <name evidence="1" type="ORF">F0245_06820</name>
</gene>
<name>A0A7Y4DR58_9VIBR</name>
<accession>A0A7Y4DR58</accession>
<dbReference type="Proteomes" id="UP000525336">
    <property type="component" value="Unassembled WGS sequence"/>
</dbReference>
<comment type="caution">
    <text evidence="1">The sequence shown here is derived from an EMBL/GenBank/DDBJ whole genome shotgun (WGS) entry which is preliminary data.</text>
</comment>
<reference evidence="1 2" key="1">
    <citation type="submission" date="2019-09" db="EMBL/GenBank/DDBJ databases">
        <title>Draft genome sequencing and comparative genomics of hatchery-associated Vibrios.</title>
        <authorList>
            <person name="Kehlet-Delgado H."/>
            <person name="Mueller R.S."/>
        </authorList>
    </citation>
    <scope>NUCLEOTIDE SEQUENCE [LARGE SCALE GENOMIC DNA]</scope>
    <source>
        <strain evidence="1 2">00-90-10</strain>
    </source>
</reference>
<sequence>MLSIHKSQPLVHGPELCSELAHFLTDNKGKFEDKLVPDLSYIDDMAHVVNGIKIKSVQHVNHNQYRLEYAFDWELFLGCSDRNETGVENGRVLFILQDDNNLNFDFPDMSSRDTCDEF</sequence>
<evidence type="ECO:0000313" key="2">
    <source>
        <dbReference type="Proteomes" id="UP000525336"/>
    </source>
</evidence>